<evidence type="ECO:0000313" key="1">
    <source>
        <dbReference type="EMBL" id="KAH7999363.1"/>
    </source>
</evidence>
<accession>A0ACB8F253</accession>
<dbReference type="Proteomes" id="UP000827872">
    <property type="component" value="Linkage Group LG05"/>
</dbReference>
<sequence>MEQLFFLAFFLTVTGHFCAWASEADVFNCAARSFPCKDGGQVPLCLRCDGKPDCADGSDESSCGAGTASCAPGEWQCGGGGPCLPLEQLCDDYLDCLDISYELAAACENQTAQAKVPLPSPACSEEEFQCAPGAYCFPLEWWCDGHPDCVSQLDEQNCSLNLPASSVATKIESKRPTAKAYREILKDPVNLAAIAVVALLIATVVGVAVALWKPRGAKRGSSSYKLAEPFPA</sequence>
<name>A0ACB8F253_9SAUR</name>
<gene>
    <name evidence="1" type="ORF">K3G42_009209</name>
</gene>
<keyword evidence="2" id="KW-1185">Reference proteome</keyword>
<comment type="caution">
    <text evidence="1">The sequence shown here is derived from an EMBL/GenBank/DDBJ whole genome shotgun (WGS) entry which is preliminary data.</text>
</comment>
<proteinExistence type="predicted"/>
<protein>
    <submittedName>
        <fullName evidence="1">Uncharacterized protein</fullName>
    </submittedName>
</protein>
<evidence type="ECO:0000313" key="2">
    <source>
        <dbReference type="Proteomes" id="UP000827872"/>
    </source>
</evidence>
<dbReference type="EMBL" id="CM037618">
    <property type="protein sequence ID" value="KAH7999363.1"/>
    <property type="molecule type" value="Genomic_DNA"/>
</dbReference>
<organism evidence="1 2">
    <name type="scientific">Sphaerodactylus townsendi</name>
    <dbReference type="NCBI Taxonomy" id="933632"/>
    <lineage>
        <taxon>Eukaryota</taxon>
        <taxon>Metazoa</taxon>
        <taxon>Chordata</taxon>
        <taxon>Craniata</taxon>
        <taxon>Vertebrata</taxon>
        <taxon>Euteleostomi</taxon>
        <taxon>Lepidosauria</taxon>
        <taxon>Squamata</taxon>
        <taxon>Bifurcata</taxon>
        <taxon>Gekkota</taxon>
        <taxon>Sphaerodactylidae</taxon>
        <taxon>Sphaerodactylus</taxon>
    </lineage>
</organism>
<reference evidence="1" key="1">
    <citation type="submission" date="2021-08" db="EMBL/GenBank/DDBJ databases">
        <title>The first chromosome-level gecko genome reveals the dynamic sex chromosomes of Neotropical dwarf geckos (Sphaerodactylidae: Sphaerodactylus).</title>
        <authorList>
            <person name="Pinto B.J."/>
            <person name="Keating S.E."/>
            <person name="Gamble T."/>
        </authorList>
    </citation>
    <scope>NUCLEOTIDE SEQUENCE</scope>
    <source>
        <strain evidence="1">TG3544</strain>
    </source>
</reference>